<protein>
    <recommendedName>
        <fullName evidence="7">TRAP transporter large permease protein</fullName>
    </recommendedName>
</protein>
<keyword evidence="2" id="KW-1003">Cell membrane</keyword>
<dbReference type="PANTHER" id="PTHR33362">
    <property type="entry name" value="SIALIC ACID TRAP TRANSPORTER PERMEASE PROTEIN SIAT-RELATED"/>
    <property type="match status" value="1"/>
</dbReference>
<dbReference type="InterPro" id="IPR004681">
    <property type="entry name" value="TRAP_DctM"/>
</dbReference>
<feature type="transmembrane region" description="Helical" evidence="7">
    <location>
        <begin position="368"/>
        <end position="390"/>
    </location>
</feature>
<comment type="function">
    <text evidence="7">Part of the tripartite ATP-independent periplasmic (TRAP) transport system.</text>
</comment>
<feature type="transmembrane region" description="Helical" evidence="7">
    <location>
        <begin position="251"/>
        <end position="271"/>
    </location>
</feature>
<comment type="caution">
    <text evidence="9">The sequence shown here is derived from an EMBL/GenBank/DDBJ whole genome shotgun (WGS) entry which is preliminary data.</text>
</comment>
<evidence type="ECO:0000256" key="7">
    <source>
        <dbReference type="RuleBase" id="RU369079"/>
    </source>
</evidence>
<dbReference type="GO" id="GO:0005886">
    <property type="term" value="C:plasma membrane"/>
    <property type="evidence" value="ECO:0007669"/>
    <property type="project" value="UniProtKB-SubCell"/>
</dbReference>
<evidence type="ECO:0000259" key="8">
    <source>
        <dbReference type="Pfam" id="PF06808"/>
    </source>
</evidence>
<dbReference type="RefSeq" id="WP_111351636.1">
    <property type="nucleotide sequence ID" value="NZ_JAIWKD010000004.1"/>
</dbReference>
<dbReference type="PANTHER" id="PTHR33362:SF5">
    <property type="entry name" value="C4-DICARBOXYLATE TRAP TRANSPORTER LARGE PERMEASE PROTEIN DCTM"/>
    <property type="match status" value="1"/>
</dbReference>
<dbReference type="InterPro" id="IPR010656">
    <property type="entry name" value="DctM"/>
</dbReference>
<dbReference type="EMBL" id="QHHQ01000008">
    <property type="protein sequence ID" value="RAH97790.1"/>
    <property type="molecule type" value="Genomic_DNA"/>
</dbReference>
<reference evidence="9 10" key="1">
    <citation type="submission" date="2018-05" db="EMBL/GenBank/DDBJ databases">
        <title>Acuticoccus sediminis sp. nov., isolated from deep-sea sediment of Indian Ocean.</title>
        <authorList>
            <person name="Liu X."/>
            <person name="Lai Q."/>
            <person name="Du Y."/>
            <person name="Sun F."/>
            <person name="Zhang X."/>
            <person name="Wang S."/>
            <person name="Shao Z."/>
        </authorList>
    </citation>
    <scope>NUCLEOTIDE SEQUENCE [LARGE SCALE GENOMIC DNA]</scope>
    <source>
        <strain evidence="9 10">PTG4-2</strain>
    </source>
</reference>
<feature type="transmembrane region" description="Helical" evidence="7">
    <location>
        <begin position="278"/>
        <end position="302"/>
    </location>
</feature>
<comment type="similarity">
    <text evidence="7">Belongs to the TRAP transporter large permease family.</text>
</comment>
<keyword evidence="6 7" id="KW-0472">Membrane</keyword>
<keyword evidence="7" id="KW-0813">Transport</keyword>
<dbReference type="OrthoDB" id="9790209at2"/>
<keyword evidence="4 7" id="KW-0812">Transmembrane</keyword>
<dbReference type="GO" id="GO:0022857">
    <property type="term" value="F:transmembrane transporter activity"/>
    <property type="evidence" value="ECO:0007669"/>
    <property type="project" value="UniProtKB-UniRule"/>
</dbReference>
<feature type="transmembrane region" description="Helical" evidence="7">
    <location>
        <begin position="29"/>
        <end position="47"/>
    </location>
</feature>
<feature type="transmembrane region" description="Helical" evidence="7">
    <location>
        <begin position="176"/>
        <end position="203"/>
    </location>
</feature>
<feature type="transmembrane region" description="Helical" evidence="7">
    <location>
        <begin position="224"/>
        <end position="245"/>
    </location>
</feature>
<gene>
    <name evidence="9" type="ORF">DLJ53_28540</name>
</gene>
<dbReference type="NCBIfam" id="TIGR00786">
    <property type="entry name" value="dctM"/>
    <property type="match status" value="1"/>
</dbReference>
<keyword evidence="5 7" id="KW-1133">Transmembrane helix</keyword>
<keyword evidence="10" id="KW-1185">Reference proteome</keyword>
<organism evidence="9 10">
    <name type="scientific">Acuticoccus sediminis</name>
    <dbReference type="NCBI Taxonomy" id="2184697"/>
    <lineage>
        <taxon>Bacteria</taxon>
        <taxon>Pseudomonadati</taxon>
        <taxon>Pseudomonadota</taxon>
        <taxon>Alphaproteobacteria</taxon>
        <taxon>Hyphomicrobiales</taxon>
        <taxon>Amorphaceae</taxon>
        <taxon>Acuticoccus</taxon>
    </lineage>
</organism>
<feature type="domain" description="TRAP C4-dicarboxylate transport system permease DctM subunit" evidence="8">
    <location>
        <begin position="11"/>
        <end position="426"/>
    </location>
</feature>
<name>A0A8B2NRN8_9HYPH</name>
<keyword evidence="3 7" id="KW-0997">Cell inner membrane</keyword>
<evidence type="ECO:0000313" key="10">
    <source>
        <dbReference type="Proteomes" id="UP000249590"/>
    </source>
</evidence>
<feature type="transmembrane region" description="Helical" evidence="7">
    <location>
        <begin position="402"/>
        <end position="430"/>
    </location>
</feature>
<feature type="transmembrane region" description="Helical" evidence="7">
    <location>
        <begin position="148"/>
        <end position="170"/>
    </location>
</feature>
<dbReference type="Pfam" id="PF06808">
    <property type="entry name" value="DctM"/>
    <property type="match status" value="1"/>
</dbReference>
<evidence type="ECO:0000256" key="2">
    <source>
        <dbReference type="ARBA" id="ARBA00022475"/>
    </source>
</evidence>
<evidence type="ECO:0000256" key="6">
    <source>
        <dbReference type="ARBA" id="ARBA00023136"/>
    </source>
</evidence>
<evidence type="ECO:0000313" key="9">
    <source>
        <dbReference type="EMBL" id="RAH97790.1"/>
    </source>
</evidence>
<sequence length="434" mass="45425">MDPFLTALLLLAVVFIALGAGIWIFSGLMVAALFCFLVLLDFPLVRVGSIAKPIIFKGVVSFELAAVPLFIWMGEIISRTNVSAMLFQGLAPWVNRLPGGLLHANVGGSVLFSALSGSSVATTATIGRVTSRELFSRGYDQKLTLGSITVAGTIGIMIPPSITLIVYGLIAEVSVARLFAAGVLPGIMLGALYSSYIAAAHVVRPSLNPPTAETFTWADRRRGLLRLLPTVILVIFLLGSIYGGFATPSESAAVGVLGALVIAHFSGGITLRDIYDSAMSAVLTTAMIGSAVAGAALLASAIGFLHLPQLVSEAIAALQLSPMMLLLVLTIVYVLLGAVLDGISMILMTVPITLPLLVANGFDPVWIGVYLVLMVEVGMVTPPIGFNLFVLRGITGIPIGRIALATFPFFLLMLLGGLLLAAFPGIALWLPSLL</sequence>
<evidence type="ECO:0000256" key="1">
    <source>
        <dbReference type="ARBA" id="ARBA00004429"/>
    </source>
</evidence>
<feature type="transmembrane region" description="Helical" evidence="7">
    <location>
        <begin position="54"/>
        <end position="73"/>
    </location>
</feature>
<comment type="subcellular location">
    <subcellularLocation>
        <location evidence="1 7">Cell inner membrane</location>
        <topology evidence="1 7">Multi-pass membrane protein</topology>
    </subcellularLocation>
</comment>
<evidence type="ECO:0000256" key="3">
    <source>
        <dbReference type="ARBA" id="ARBA00022519"/>
    </source>
</evidence>
<dbReference type="Proteomes" id="UP000249590">
    <property type="component" value="Unassembled WGS sequence"/>
</dbReference>
<dbReference type="AlphaFoldDB" id="A0A8B2NRN8"/>
<dbReference type="PIRSF" id="PIRSF006066">
    <property type="entry name" value="HI0050"/>
    <property type="match status" value="1"/>
</dbReference>
<accession>A0A8B2NRN8</accession>
<evidence type="ECO:0000256" key="4">
    <source>
        <dbReference type="ARBA" id="ARBA00022692"/>
    </source>
</evidence>
<comment type="subunit">
    <text evidence="7">The complex comprises the extracytoplasmic solute receptor protein and the two transmembrane proteins.</text>
</comment>
<feature type="transmembrane region" description="Helical" evidence="7">
    <location>
        <begin position="106"/>
        <end position="127"/>
    </location>
</feature>
<feature type="transmembrane region" description="Helical" evidence="7">
    <location>
        <begin position="343"/>
        <end position="362"/>
    </location>
</feature>
<feature type="transmembrane region" description="Helical" evidence="7">
    <location>
        <begin position="314"/>
        <end position="336"/>
    </location>
</feature>
<proteinExistence type="inferred from homology"/>
<evidence type="ECO:0000256" key="5">
    <source>
        <dbReference type="ARBA" id="ARBA00022989"/>
    </source>
</evidence>